<dbReference type="GO" id="GO:0007155">
    <property type="term" value="P:cell adhesion"/>
    <property type="evidence" value="ECO:0007669"/>
    <property type="project" value="InterPro"/>
</dbReference>
<keyword evidence="3" id="KW-1185">Reference proteome</keyword>
<name>A0A1B8ASJ9_FUSPO</name>
<proteinExistence type="predicted"/>
<dbReference type="Gene3D" id="2.60.40.2080">
    <property type="match status" value="1"/>
</dbReference>
<evidence type="ECO:0000313" key="2">
    <source>
        <dbReference type="EMBL" id="OBS23324.1"/>
    </source>
</evidence>
<dbReference type="Gene3D" id="2.100.10.30">
    <property type="entry name" value="Jacalin-like lectin domain"/>
    <property type="match status" value="1"/>
</dbReference>
<dbReference type="Pfam" id="PF09458">
    <property type="entry name" value="H_lectin"/>
    <property type="match status" value="1"/>
</dbReference>
<gene>
    <name evidence="2" type="ORF">FPOA_03873</name>
</gene>
<dbReference type="InterPro" id="IPR019019">
    <property type="entry name" value="H-type_lectin_domain"/>
</dbReference>
<evidence type="ECO:0000259" key="1">
    <source>
        <dbReference type="Pfam" id="PF09458"/>
    </source>
</evidence>
<organism evidence="2 3">
    <name type="scientific">Fusarium poae</name>
    <dbReference type="NCBI Taxonomy" id="36050"/>
    <lineage>
        <taxon>Eukaryota</taxon>
        <taxon>Fungi</taxon>
        <taxon>Dikarya</taxon>
        <taxon>Ascomycota</taxon>
        <taxon>Pezizomycotina</taxon>
        <taxon>Sordariomycetes</taxon>
        <taxon>Hypocreomycetidae</taxon>
        <taxon>Hypocreales</taxon>
        <taxon>Nectriaceae</taxon>
        <taxon>Fusarium</taxon>
    </lineage>
</organism>
<evidence type="ECO:0000313" key="3">
    <source>
        <dbReference type="Proteomes" id="UP000091967"/>
    </source>
</evidence>
<dbReference type="STRING" id="36050.A0A1B8ASJ9"/>
<dbReference type="SUPFAM" id="SSF141086">
    <property type="entry name" value="Agglutinin HPA-like"/>
    <property type="match status" value="1"/>
</dbReference>
<dbReference type="EMBL" id="LYXU01000002">
    <property type="protein sequence ID" value="OBS23324.1"/>
    <property type="molecule type" value="Genomic_DNA"/>
</dbReference>
<dbReference type="OMA" id="DPDRVDN"/>
<dbReference type="InterPro" id="IPR037221">
    <property type="entry name" value="H-type_lectin_dom_sf"/>
</dbReference>
<dbReference type="Proteomes" id="UP000091967">
    <property type="component" value="Unassembled WGS sequence"/>
</dbReference>
<comment type="caution">
    <text evidence="2">The sequence shown here is derived from an EMBL/GenBank/DDBJ whole genome shotgun (WGS) entry which is preliminary data.</text>
</comment>
<sequence length="1053" mass="116280">MSLLLAPYNNGMRLGQGFNSYTQQICIDDAVVIDPDRVDNSVTNDGFTMRELRHAIGARAGGGGYNDDEEDDQDVIDALPEPAALPTISAAEAEVTADETDEPTDTTAVALDTIAIQLRQDAKTVEKLVSDVASLETSIEEAEDPDSAETKRNILLLEKKRMRLARIKTSGTGLKGKKLRGTIKALSQRGPSQIVTYSSRFVNKISEITDDMNISGSLSIKYGSIGGAGKGSFVDSDKFKESDLNFFISVKVINQSINIKDALVFQGLPSVTESNFRNVFGDCYIAGFLEGGEFNALVSMKVINKAKAMSIKAEAEVALSVGAVDLKAKANVDIDKSNFSSQTETTIQVGWSGGGHIKPMNQPWTIKALMETAARFPDLVASTPQRTYAILTKYESLRSFMALKPPKLTPMYYENASIYTNALLDAYMDYKNIYRNIGNQLFDIQAGTKKIAPWGAKDEDLTFTTNTEIGDNQNELPFEATVKGLDLARRSCRFQMIKIVNEVDAVEKDPGIATKETRPEAYQSTIVFRERMPVVTNVKKMPHLKIFGTDEPLPDLIESKEGDDMKEPELTKANSYLETQPDMGVSMRLAPMVGSDFGSMFCNLDFVKPDFSLRTVTVEVERGVIVAISVRYANGLQATMGTPGGNHKVSLTLQPSEGQKIIACSIETGRRKGDPDATIRITALRLYTNRGPDLEGHSRDWVQSHNNSGLRDNIEFEDLELVHFDPLLVNAHIKGFWGYAMTTSTGINPTSGIYRLAPIWGNKQDTSESVDSSTEADISLLRTQPEEHMIDCRERLNWQDGVAGRRVVLDQPFDYPLPFIPAVIYGFRHIEVAHQNSPRVALTLPSVTEWGFSLGLKSFLHDTWNLAANVMVLPNGVFPFQHGFVDASDNPGGRRAADNASIHVTFSKPFAKAPKVAVWFTEIHQPIGDRRLKTYTADVSPTGMRINIDTWGGRQFDNARVAYLAYPDASDYIKGGDCNFLYGEDWKKKDWPGTPFKKEPRVFTAINYIDYGYVSQKTDIQVAHKTASCQGLELLGRGTAFLEIGMCYIGISC</sequence>
<dbReference type="AlphaFoldDB" id="A0A1B8ASJ9"/>
<accession>A0A1B8ASJ9</accession>
<dbReference type="InterPro" id="IPR036404">
    <property type="entry name" value="Jacalin-like_lectin_dom_sf"/>
</dbReference>
<feature type="domain" description="H-type lectin" evidence="1">
    <location>
        <begin position="902"/>
        <end position="966"/>
    </location>
</feature>
<protein>
    <recommendedName>
        <fullName evidence="1">H-type lectin domain-containing protein</fullName>
    </recommendedName>
</protein>
<dbReference type="GO" id="GO:0030246">
    <property type="term" value="F:carbohydrate binding"/>
    <property type="evidence" value="ECO:0007669"/>
    <property type="project" value="InterPro"/>
</dbReference>
<reference evidence="2 3" key="1">
    <citation type="submission" date="2016-06" db="EMBL/GenBank/DDBJ databases">
        <title>Living apart together: crosstalk between the core and supernumerary genomes in a fungal plant pathogen.</title>
        <authorList>
            <person name="Vanheule A."/>
            <person name="Audenaert K."/>
            <person name="Warris S."/>
            <person name="Van De Geest H."/>
            <person name="Schijlen E."/>
            <person name="Hofte M."/>
            <person name="De Saeger S."/>
            <person name="Haesaert G."/>
            <person name="Waalwijk C."/>
            <person name="Van Der Lee T."/>
        </authorList>
    </citation>
    <scope>NUCLEOTIDE SEQUENCE [LARGE SCALE GENOMIC DNA]</scope>
    <source>
        <strain evidence="2 3">2516</strain>
    </source>
</reference>